<dbReference type="PANTHER" id="PTHR23274">
    <property type="entry name" value="DNA HELICASE-RELATED"/>
    <property type="match status" value="1"/>
</dbReference>
<keyword evidence="2" id="KW-0547">Nucleotide-binding</keyword>
<dbReference type="SUPFAM" id="SSF52540">
    <property type="entry name" value="P-loop containing nucleoside triphosphate hydrolases"/>
    <property type="match status" value="1"/>
</dbReference>
<organism evidence="2 3">
    <name type="scientific">Trifolium medium</name>
    <dbReference type="NCBI Taxonomy" id="97028"/>
    <lineage>
        <taxon>Eukaryota</taxon>
        <taxon>Viridiplantae</taxon>
        <taxon>Streptophyta</taxon>
        <taxon>Embryophyta</taxon>
        <taxon>Tracheophyta</taxon>
        <taxon>Spermatophyta</taxon>
        <taxon>Magnoliopsida</taxon>
        <taxon>eudicotyledons</taxon>
        <taxon>Gunneridae</taxon>
        <taxon>Pentapetalae</taxon>
        <taxon>rosids</taxon>
        <taxon>fabids</taxon>
        <taxon>Fabales</taxon>
        <taxon>Fabaceae</taxon>
        <taxon>Papilionoideae</taxon>
        <taxon>50 kb inversion clade</taxon>
        <taxon>NPAAA clade</taxon>
        <taxon>Hologalegina</taxon>
        <taxon>IRL clade</taxon>
        <taxon>Trifolieae</taxon>
        <taxon>Trifolium</taxon>
    </lineage>
</organism>
<keyword evidence="3" id="KW-1185">Reference proteome</keyword>
<dbReference type="GO" id="GO:0005657">
    <property type="term" value="C:replication fork"/>
    <property type="evidence" value="ECO:0007669"/>
    <property type="project" value="TreeGrafter"/>
</dbReference>
<evidence type="ECO:0000313" key="2">
    <source>
        <dbReference type="EMBL" id="MCI22473.1"/>
    </source>
</evidence>
<name>A0A392QDN1_9FABA</name>
<dbReference type="InterPro" id="IPR049163">
    <property type="entry name" value="Pif1-like_2B_dom"/>
</dbReference>
<reference evidence="2 3" key="1">
    <citation type="journal article" date="2018" name="Front. Plant Sci.">
        <title>Red Clover (Trifolium pratense) and Zigzag Clover (T. medium) - A Picture of Genomic Similarities and Differences.</title>
        <authorList>
            <person name="Dluhosova J."/>
            <person name="Istvanek J."/>
            <person name="Nedelnik J."/>
            <person name="Repkova J."/>
        </authorList>
    </citation>
    <scope>NUCLEOTIDE SEQUENCE [LARGE SCALE GENOMIC DNA]</scope>
    <source>
        <strain evidence="3">cv. 10/8</strain>
        <tissue evidence="2">Leaf</tissue>
    </source>
</reference>
<dbReference type="PANTHER" id="PTHR23274:SF33">
    <property type="entry name" value="ANIMAL RPA1 DOMAIN PROTEIN"/>
    <property type="match status" value="1"/>
</dbReference>
<dbReference type="EMBL" id="LXQA010130699">
    <property type="protein sequence ID" value="MCI22473.1"/>
    <property type="molecule type" value="Genomic_DNA"/>
</dbReference>
<feature type="non-terminal residue" evidence="2">
    <location>
        <position position="162"/>
    </location>
</feature>
<comment type="caution">
    <text evidence="2">The sequence shown here is derived from an EMBL/GenBank/DDBJ whole genome shotgun (WGS) entry which is preliminary data.</text>
</comment>
<keyword evidence="2" id="KW-0347">Helicase</keyword>
<proteinExistence type="predicted"/>
<protein>
    <submittedName>
        <fullName evidence="2">ATP-dependent DNA helicase PIF1</fullName>
    </submittedName>
</protein>
<evidence type="ECO:0000259" key="1">
    <source>
        <dbReference type="Pfam" id="PF21530"/>
    </source>
</evidence>
<accession>A0A392QDN1</accession>
<dbReference type="GO" id="GO:0004386">
    <property type="term" value="F:helicase activity"/>
    <property type="evidence" value="ECO:0007669"/>
    <property type="project" value="UniProtKB-KW"/>
</dbReference>
<keyword evidence="2" id="KW-0067">ATP-binding</keyword>
<dbReference type="InterPro" id="IPR027417">
    <property type="entry name" value="P-loop_NTPase"/>
</dbReference>
<feature type="domain" description="DNA helicase Pif1-like 2B" evidence="1">
    <location>
        <begin position="60"/>
        <end position="105"/>
    </location>
</feature>
<dbReference type="Proteomes" id="UP000265520">
    <property type="component" value="Unassembled WGS sequence"/>
</dbReference>
<dbReference type="Pfam" id="PF21530">
    <property type="entry name" value="Pif1_2B_dom"/>
    <property type="match status" value="1"/>
</dbReference>
<sequence length="162" mass="18184">MIHHFFQNRAILAPKNAIVDAINDYILNLIAGEEKIYLSYNSPCSANSNVDMSDDVHTPEFLNTIVSSGVPNHRLRLKVGVLVMLLRNIDQSSGMCNGTRLIVTKMGRYVIEGKIISDSNIGEKVFIPRLSLIPLDKRLPFKFQHPQFPLSVSFAMTINKSQ</sequence>
<keyword evidence="2" id="KW-0378">Hydrolase</keyword>
<evidence type="ECO:0000313" key="3">
    <source>
        <dbReference type="Proteomes" id="UP000265520"/>
    </source>
</evidence>
<dbReference type="AlphaFoldDB" id="A0A392QDN1"/>
<dbReference type="GO" id="GO:0006260">
    <property type="term" value="P:DNA replication"/>
    <property type="evidence" value="ECO:0007669"/>
    <property type="project" value="TreeGrafter"/>
</dbReference>